<dbReference type="GO" id="GO:0031012">
    <property type="term" value="C:extracellular matrix"/>
    <property type="evidence" value="ECO:0007669"/>
    <property type="project" value="TreeGrafter"/>
</dbReference>
<dbReference type="Proteomes" id="UP001333110">
    <property type="component" value="Unassembled WGS sequence"/>
</dbReference>
<gene>
    <name evidence="3" type="ORF">QYF61_011997</name>
</gene>
<feature type="domain" description="Endonuclease/exonuclease/phosphatase" evidence="2">
    <location>
        <begin position="61"/>
        <end position="169"/>
    </location>
</feature>
<dbReference type="GO" id="GO:0061343">
    <property type="term" value="P:cell adhesion involved in heart morphogenesis"/>
    <property type="evidence" value="ECO:0007669"/>
    <property type="project" value="TreeGrafter"/>
</dbReference>
<keyword evidence="4" id="KW-1185">Reference proteome</keyword>
<dbReference type="EMBL" id="JAUNZN010000002">
    <property type="protein sequence ID" value="KAK4826878.1"/>
    <property type="molecule type" value="Genomic_DNA"/>
</dbReference>
<evidence type="ECO:0000256" key="1">
    <source>
        <dbReference type="SAM" id="MobiDB-lite"/>
    </source>
</evidence>
<sequence length="286" mass="32627">MCLICEVLPCCPEGPLSSTLTFVWEKSFRKPLSRGTELPGSDTQRPFIAKVRSAAIDGYKLFRRDRRGRRGTGVALYVNKWIDCEDLSLKNRHKQVESLWVRIRDQGNKGNLVVGVYYRLLNQGETIDEACLLQLQEASCSQAIVLLGDFNHPNICWKSSTDKKEMHRQPKQGQVSWEEYRDIAHSVRDGVRKAKVQLELNMARDTKNNKKGFYRYPEKEGQRKCIPPMNTTGKLVTTDEEKAEVLNNFFGPVFTGNLSSHTSRVDGPQGRDWGSKVTPTVREHQV</sequence>
<comment type="caution">
    <text evidence="3">The sequence shown here is derived from an EMBL/GenBank/DDBJ whole genome shotgun (WGS) entry which is preliminary data.</text>
</comment>
<evidence type="ECO:0000259" key="2">
    <source>
        <dbReference type="Pfam" id="PF03372"/>
    </source>
</evidence>
<protein>
    <recommendedName>
        <fullName evidence="2">Endonuclease/exonuclease/phosphatase domain-containing protein</fullName>
    </recommendedName>
</protein>
<dbReference type="GO" id="GO:0007508">
    <property type="term" value="P:larval heart development"/>
    <property type="evidence" value="ECO:0007669"/>
    <property type="project" value="TreeGrafter"/>
</dbReference>
<dbReference type="AlphaFoldDB" id="A0AAN7SG56"/>
<dbReference type="Gene3D" id="3.60.10.10">
    <property type="entry name" value="Endonuclease/exonuclease/phosphatase"/>
    <property type="match status" value="1"/>
</dbReference>
<dbReference type="PANTHER" id="PTHR33395:SF22">
    <property type="entry name" value="REVERSE TRANSCRIPTASE DOMAIN-CONTAINING PROTEIN"/>
    <property type="match status" value="1"/>
</dbReference>
<dbReference type="GO" id="GO:0003824">
    <property type="term" value="F:catalytic activity"/>
    <property type="evidence" value="ECO:0007669"/>
    <property type="project" value="InterPro"/>
</dbReference>
<feature type="region of interest" description="Disordered" evidence="1">
    <location>
        <begin position="261"/>
        <end position="286"/>
    </location>
</feature>
<dbReference type="InterPro" id="IPR005135">
    <property type="entry name" value="Endo/exonuclease/phosphatase"/>
</dbReference>
<evidence type="ECO:0000313" key="4">
    <source>
        <dbReference type="Proteomes" id="UP001333110"/>
    </source>
</evidence>
<proteinExistence type="predicted"/>
<evidence type="ECO:0000313" key="3">
    <source>
        <dbReference type="EMBL" id="KAK4826878.1"/>
    </source>
</evidence>
<dbReference type="SUPFAM" id="SSF56219">
    <property type="entry name" value="DNase I-like"/>
    <property type="match status" value="1"/>
</dbReference>
<accession>A0AAN7SG56</accession>
<dbReference type="PANTHER" id="PTHR33395">
    <property type="entry name" value="TRANSCRIPTASE, PUTATIVE-RELATED-RELATED"/>
    <property type="match status" value="1"/>
</dbReference>
<organism evidence="3 4">
    <name type="scientific">Mycteria americana</name>
    <name type="common">Wood stork</name>
    <dbReference type="NCBI Taxonomy" id="33587"/>
    <lineage>
        <taxon>Eukaryota</taxon>
        <taxon>Metazoa</taxon>
        <taxon>Chordata</taxon>
        <taxon>Craniata</taxon>
        <taxon>Vertebrata</taxon>
        <taxon>Euteleostomi</taxon>
        <taxon>Archelosauria</taxon>
        <taxon>Archosauria</taxon>
        <taxon>Dinosauria</taxon>
        <taxon>Saurischia</taxon>
        <taxon>Theropoda</taxon>
        <taxon>Coelurosauria</taxon>
        <taxon>Aves</taxon>
        <taxon>Neognathae</taxon>
        <taxon>Neoaves</taxon>
        <taxon>Aequornithes</taxon>
        <taxon>Ciconiiformes</taxon>
        <taxon>Ciconiidae</taxon>
        <taxon>Mycteria</taxon>
    </lineage>
</organism>
<reference evidence="3 4" key="1">
    <citation type="journal article" date="2023" name="J. Hered.">
        <title>Chromosome-level genome of the wood stork (Mycteria americana) provides insight into avian chromosome evolution.</title>
        <authorList>
            <person name="Flamio R. Jr."/>
            <person name="Ramstad K.M."/>
        </authorList>
    </citation>
    <scope>NUCLEOTIDE SEQUENCE [LARGE SCALE GENOMIC DNA]</scope>
    <source>
        <strain evidence="3">JAX WOST 10</strain>
    </source>
</reference>
<name>A0AAN7SG56_MYCAM</name>
<dbReference type="InterPro" id="IPR036691">
    <property type="entry name" value="Endo/exonu/phosph_ase_sf"/>
</dbReference>
<dbReference type="Pfam" id="PF03372">
    <property type="entry name" value="Exo_endo_phos"/>
    <property type="match status" value="1"/>
</dbReference>